<dbReference type="EMBL" id="REGN01000087">
    <property type="protein sequence ID" value="RNA44555.1"/>
    <property type="molecule type" value="Genomic_DNA"/>
</dbReference>
<protein>
    <submittedName>
        <fullName evidence="2">Uncharacterized protein</fullName>
    </submittedName>
</protein>
<keyword evidence="1" id="KW-0472">Membrane</keyword>
<accession>A0A3M7T9A5</accession>
<organism evidence="2 3">
    <name type="scientific">Brachionus plicatilis</name>
    <name type="common">Marine rotifer</name>
    <name type="synonym">Brachionus muelleri</name>
    <dbReference type="NCBI Taxonomy" id="10195"/>
    <lineage>
        <taxon>Eukaryota</taxon>
        <taxon>Metazoa</taxon>
        <taxon>Spiralia</taxon>
        <taxon>Gnathifera</taxon>
        <taxon>Rotifera</taxon>
        <taxon>Eurotatoria</taxon>
        <taxon>Monogononta</taxon>
        <taxon>Pseudotrocha</taxon>
        <taxon>Ploima</taxon>
        <taxon>Brachionidae</taxon>
        <taxon>Brachionus</taxon>
    </lineage>
</organism>
<keyword evidence="1" id="KW-0812">Transmembrane</keyword>
<evidence type="ECO:0000313" key="2">
    <source>
        <dbReference type="EMBL" id="RNA44555.1"/>
    </source>
</evidence>
<name>A0A3M7T9A5_BRAPC</name>
<reference evidence="2 3" key="1">
    <citation type="journal article" date="2018" name="Sci. Rep.">
        <title>Genomic signatures of local adaptation to the degree of environmental predictability in rotifers.</title>
        <authorList>
            <person name="Franch-Gras L."/>
            <person name="Hahn C."/>
            <person name="Garcia-Roger E.M."/>
            <person name="Carmona M.J."/>
            <person name="Serra M."/>
            <person name="Gomez A."/>
        </authorList>
    </citation>
    <scope>NUCLEOTIDE SEQUENCE [LARGE SCALE GENOMIC DNA]</scope>
    <source>
        <strain evidence="2">HYR1</strain>
    </source>
</reference>
<proteinExistence type="predicted"/>
<evidence type="ECO:0000313" key="3">
    <source>
        <dbReference type="Proteomes" id="UP000276133"/>
    </source>
</evidence>
<dbReference type="AlphaFoldDB" id="A0A3M7T9A5"/>
<sequence>MSNFRSFFYLYFGPKEYKNWICKKTKKSVPILKVEVQFQMCPRDIFFDRNQMRYHRISIADFGSTNFINTQVNIMKFNVIGQANLAGIFSSEFGVPTTSGINFLLGICLIGIVGALNLFLRVTYLFVSNKIQIFKNRVKCNRNGKKERQNRQNSLLLQQTNCGARL</sequence>
<gene>
    <name evidence="2" type="ORF">BpHYR1_038576</name>
</gene>
<evidence type="ECO:0000256" key="1">
    <source>
        <dbReference type="SAM" id="Phobius"/>
    </source>
</evidence>
<dbReference type="Proteomes" id="UP000276133">
    <property type="component" value="Unassembled WGS sequence"/>
</dbReference>
<comment type="caution">
    <text evidence="2">The sequence shown here is derived from an EMBL/GenBank/DDBJ whole genome shotgun (WGS) entry which is preliminary data.</text>
</comment>
<feature type="transmembrane region" description="Helical" evidence="1">
    <location>
        <begin position="103"/>
        <end position="127"/>
    </location>
</feature>
<keyword evidence="3" id="KW-1185">Reference proteome</keyword>
<keyword evidence="1" id="KW-1133">Transmembrane helix</keyword>